<dbReference type="OrthoDB" id="7429094at2"/>
<dbReference type="PATRIC" id="fig|1267766.3.peg.1187"/>
<evidence type="ECO:0000313" key="2">
    <source>
        <dbReference type="Proteomes" id="UP000034392"/>
    </source>
</evidence>
<dbReference type="EMBL" id="CP011452">
    <property type="protein sequence ID" value="AKH42225.1"/>
    <property type="molecule type" value="Genomic_DNA"/>
</dbReference>
<sequence length="119" mass="12918">MQQRIPWKALVLLITAVILFFALRPSAPQALTGWDKLDHMAAFFVLSVFVRIAWPRLNLAACFGLLALFGGGIELAQWLMGLGRDADVMDWVADLVATIAGLGVGTAIRAAFRPGTIPR</sequence>
<gene>
    <name evidence="1" type="ORF">WYH_01179</name>
</gene>
<dbReference type="PANTHER" id="PTHR28008:SF1">
    <property type="entry name" value="DOMAIN PROTEIN, PUTATIVE (AFU_ORTHOLOGUE AFUA_3G10980)-RELATED"/>
    <property type="match status" value="1"/>
</dbReference>
<name>A0A0F7KTV2_9SPHN</name>
<dbReference type="AlphaFoldDB" id="A0A0F7KTV2"/>
<accession>A0A0F7KTV2</accession>
<dbReference type="Proteomes" id="UP000034392">
    <property type="component" value="Chromosome"/>
</dbReference>
<organism evidence="1 2">
    <name type="scientific">Croceibacterium atlanticum</name>
    <dbReference type="NCBI Taxonomy" id="1267766"/>
    <lineage>
        <taxon>Bacteria</taxon>
        <taxon>Pseudomonadati</taxon>
        <taxon>Pseudomonadota</taxon>
        <taxon>Alphaproteobacteria</taxon>
        <taxon>Sphingomonadales</taxon>
        <taxon>Erythrobacteraceae</taxon>
        <taxon>Croceibacterium</taxon>
    </lineage>
</organism>
<protein>
    <submittedName>
        <fullName evidence="1">VanZ like family protein</fullName>
    </submittedName>
</protein>
<dbReference type="PANTHER" id="PTHR28008">
    <property type="entry name" value="DOMAIN PROTEIN, PUTATIVE (AFU_ORTHOLOGUE AFUA_3G10980)-RELATED"/>
    <property type="match status" value="1"/>
</dbReference>
<proteinExistence type="predicted"/>
<keyword evidence="2" id="KW-1185">Reference proteome</keyword>
<reference evidence="1" key="1">
    <citation type="submission" date="2015-05" db="EMBL/GenBank/DDBJ databases">
        <title>The complete genome of Altererythrobacter atlanticus strain 26DY36.</title>
        <authorList>
            <person name="Wu Y.-H."/>
            <person name="Cheng H."/>
            <person name="Wu X.-W."/>
        </authorList>
    </citation>
    <scope>NUCLEOTIDE SEQUENCE [LARGE SCALE GENOMIC DNA]</scope>
    <source>
        <strain evidence="1">26DY36</strain>
    </source>
</reference>
<dbReference type="KEGG" id="aay:WYH_01179"/>
<evidence type="ECO:0000313" key="1">
    <source>
        <dbReference type="EMBL" id="AKH42225.1"/>
    </source>
</evidence>
<dbReference type="RefSeq" id="WP_046903090.1">
    <property type="nucleotide sequence ID" value="NZ_CP011452.2"/>
</dbReference>